<feature type="short sequence motif" description="DGA/G" evidence="2">
    <location>
        <begin position="352"/>
        <end position="354"/>
    </location>
</feature>
<organism evidence="5 6">
    <name type="scientific">Lunatimonas lonarensis</name>
    <dbReference type="NCBI Taxonomy" id="1232681"/>
    <lineage>
        <taxon>Bacteria</taxon>
        <taxon>Pseudomonadati</taxon>
        <taxon>Bacteroidota</taxon>
        <taxon>Cytophagia</taxon>
        <taxon>Cytophagales</taxon>
        <taxon>Cyclobacteriaceae</taxon>
    </lineage>
</organism>
<keyword evidence="2" id="KW-0378">Hydrolase</keyword>
<feature type="region of interest" description="Disordered" evidence="3">
    <location>
        <begin position="1"/>
        <end position="20"/>
    </location>
</feature>
<dbReference type="OrthoDB" id="9770965at2"/>
<comment type="caution">
    <text evidence="5">The sequence shown here is derived from an EMBL/GenBank/DDBJ whole genome shotgun (WGS) entry which is preliminary data.</text>
</comment>
<keyword evidence="2" id="KW-0442">Lipid degradation</keyword>
<dbReference type="InterPro" id="IPR002641">
    <property type="entry name" value="PNPLA_dom"/>
</dbReference>
<feature type="domain" description="PNPLA" evidence="4">
    <location>
        <begin position="49"/>
        <end position="365"/>
    </location>
</feature>
<dbReference type="Pfam" id="PF01734">
    <property type="entry name" value="Patatin"/>
    <property type="match status" value="1"/>
</dbReference>
<evidence type="ECO:0000313" key="5">
    <source>
        <dbReference type="EMBL" id="EON74875.1"/>
    </source>
</evidence>
<keyword evidence="6" id="KW-1185">Reference proteome</keyword>
<dbReference type="Gene3D" id="3.40.1090.10">
    <property type="entry name" value="Cytosolic phospholipase A2 catalytic domain"/>
    <property type="match status" value="1"/>
</dbReference>
<evidence type="ECO:0000256" key="1">
    <source>
        <dbReference type="ARBA" id="ARBA00023098"/>
    </source>
</evidence>
<dbReference type="RefSeq" id="WP_010856781.1">
    <property type="nucleotide sequence ID" value="NZ_AQHR01000115.1"/>
</dbReference>
<dbReference type="PANTHER" id="PTHR46394">
    <property type="entry name" value="ANNEXIN"/>
    <property type="match status" value="1"/>
</dbReference>
<dbReference type="PANTHER" id="PTHR46394:SF1">
    <property type="entry name" value="PNPLA DOMAIN-CONTAINING PROTEIN"/>
    <property type="match status" value="1"/>
</dbReference>
<proteinExistence type="predicted"/>
<dbReference type="STRING" id="1232681.ADIS_4670"/>
<dbReference type="AlphaFoldDB" id="R7ZLA6"/>
<evidence type="ECO:0000256" key="2">
    <source>
        <dbReference type="PROSITE-ProRule" id="PRU01161"/>
    </source>
</evidence>
<protein>
    <recommendedName>
        <fullName evidence="4">PNPLA domain-containing protein</fullName>
    </recommendedName>
</protein>
<sequence length="547" mass="60862">MGKKIISQPVVGTTSPNQGTQGITVNPGLGQHVQEQFSKIPERTKWVDGAFEGGVTLGASYVGTLNVLEQSGIWFRRVVGNSAGGIIAGLIAVGYSASEIRWLTSNFSGGIPRPSTLPPNVSPIDFMEFLDFPDPRTIDKSLIEKTFLWNILKGDFIEEFLRQPLPHIPTRAGMATAIIAACKTVIPGGQLLMTVEVEKMLRGFLESNTLVMFPQQPPTLGDFMAFPNENSRIEQAHQIFKVLMNINPMIPVMIQLIHAGSIFKGERFIQLYGPLLRAKRNQLMGISNRSNVNFSQLRIPLTVVAANYKSKGIEIYSGMNSTEDLSVVEAIRRSMSLPLVFEPRGRDKSIIDGGLISNFPVWLLHHTCDAYWPPSSIVPSLPKIGFSLTDTAIPPTRWNCLAPKYSMTEDIPVDFFADQIAEAIKEEAKNSPLGIELSKPKKMEDFKFEIRFSKMLEVMINTALMDKEKVMKANMIKALMHEYTFYHVDIPLKGFSGFDFRINSNKRYFHAIAQRGFHATLDALSQPPMVGGGNPLIPNRASVRMVF</sequence>
<dbReference type="InterPro" id="IPR052580">
    <property type="entry name" value="Lipid_Hydrolase"/>
</dbReference>
<dbReference type="GO" id="GO:0016787">
    <property type="term" value="F:hydrolase activity"/>
    <property type="evidence" value="ECO:0007669"/>
    <property type="project" value="UniProtKB-UniRule"/>
</dbReference>
<gene>
    <name evidence="5" type="ORF">ADIS_4670</name>
</gene>
<comment type="caution">
    <text evidence="2">Lacks conserved residue(s) required for the propagation of feature annotation.</text>
</comment>
<feature type="active site" description="Nucleophile" evidence="2">
    <location>
        <position position="82"/>
    </location>
</feature>
<dbReference type="SUPFAM" id="SSF52151">
    <property type="entry name" value="FabD/lysophospholipase-like"/>
    <property type="match status" value="1"/>
</dbReference>
<dbReference type="InterPro" id="IPR016035">
    <property type="entry name" value="Acyl_Trfase/lysoPLipase"/>
</dbReference>
<dbReference type="PROSITE" id="PS51635">
    <property type="entry name" value="PNPLA"/>
    <property type="match status" value="1"/>
</dbReference>
<feature type="active site" description="Proton acceptor" evidence="2">
    <location>
        <position position="352"/>
    </location>
</feature>
<accession>R7ZLA6</accession>
<feature type="short sequence motif" description="GXSXG" evidence="2">
    <location>
        <begin position="80"/>
        <end position="84"/>
    </location>
</feature>
<keyword evidence="1 2" id="KW-0443">Lipid metabolism</keyword>
<reference evidence="5 6" key="1">
    <citation type="submission" date="2013-02" db="EMBL/GenBank/DDBJ databases">
        <title>A novel strain isolated from Lonar lake, Maharashtra, India.</title>
        <authorList>
            <person name="Singh A."/>
        </authorList>
    </citation>
    <scope>NUCLEOTIDE SEQUENCE [LARGE SCALE GENOMIC DNA]</scope>
    <source>
        <strain evidence="5 6">AK24</strain>
    </source>
</reference>
<dbReference type="Proteomes" id="UP000013909">
    <property type="component" value="Unassembled WGS sequence"/>
</dbReference>
<evidence type="ECO:0000256" key="3">
    <source>
        <dbReference type="SAM" id="MobiDB-lite"/>
    </source>
</evidence>
<feature type="compositionally biased region" description="Polar residues" evidence="3">
    <location>
        <begin position="10"/>
        <end position="20"/>
    </location>
</feature>
<dbReference type="EMBL" id="AQHR01000115">
    <property type="protein sequence ID" value="EON74875.1"/>
    <property type="molecule type" value="Genomic_DNA"/>
</dbReference>
<evidence type="ECO:0000313" key="6">
    <source>
        <dbReference type="Proteomes" id="UP000013909"/>
    </source>
</evidence>
<dbReference type="GO" id="GO:0016042">
    <property type="term" value="P:lipid catabolic process"/>
    <property type="evidence" value="ECO:0007669"/>
    <property type="project" value="UniProtKB-UniRule"/>
</dbReference>
<name>R7ZLA6_9BACT</name>
<evidence type="ECO:0000259" key="4">
    <source>
        <dbReference type="PROSITE" id="PS51635"/>
    </source>
</evidence>